<feature type="transmembrane region" description="Helical" evidence="5">
    <location>
        <begin position="322"/>
        <end position="343"/>
    </location>
</feature>
<evidence type="ECO:0000259" key="7">
    <source>
        <dbReference type="PROSITE" id="PS50887"/>
    </source>
</evidence>
<protein>
    <recommendedName>
        <fullName evidence="2">diguanylate cyclase</fullName>
        <ecNumber evidence="2">2.7.7.65</ecNumber>
    </recommendedName>
</protein>
<proteinExistence type="predicted"/>
<dbReference type="InterPro" id="IPR011622">
    <property type="entry name" value="7TMR_DISM_rcpt_extracell_dom2"/>
</dbReference>
<dbReference type="NCBIfam" id="TIGR00254">
    <property type="entry name" value="GGDEF"/>
    <property type="match status" value="1"/>
</dbReference>
<evidence type="ECO:0000256" key="2">
    <source>
        <dbReference type="ARBA" id="ARBA00012528"/>
    </source>
</evidence>
<keyword evidence="6" id="KW-0732">Signal</keyword>
<dbReference type="Pfam" id="PF00990">
    <property type="entry name" value="GGDEF"/>
    <property type="match status" value="1"/>
</dbReference>
<feature type="transmembrane region" description="Helical" evidence="5">
    <location>
        <begin position="201"/>
        <end position="225"/>
    </location>
</feature>
<dbReference type="STRING" id="1658765.Msub_20083"/>
<dbReference type="PANTHER" id="PTHR45138">
    <property type="entry name" value="REGULATORY COMPONENTS OF SENSORY TRANSDUCTION SYSTEM"/>
    <property type="match status" value="1"/>
</dbReference>
<dbReference type="PROSITE" id="PS50887">
    <property type="entry name" value="GGDEF"/>
    <property type="match status" value="1"/>
</dbReference>
<evidence type="ECO:0000256" key="1">
    <source>
        <dbReference type="ARBA" id="ARBA00001946"/>
    </source>
</evidence>
<dbReference type="Pfam" id="PF07695">
    <property type="entry name" value="7TMR-DISM_7TM"/>
    <property type="match status" value="1"/>
</dbReference>
<dbReference type="Gene3D" id="2.60.40.2380">
    <property type="match status" value="1"/>
</dbReference>
<feature type="chain" id="PRO_5005289081" description="diguanylate cyclase" evidence="6">
    <location>
        <begin position="27"/>
        <end position="599"/>
    </location>
</feature>
<dbReference type="GO" id="GO:0043709">
    <property type="term" value="P:cell adhesion involved in single-species biofilm formation"/>
    <property type="evidence" value="ECO:0007669"/>
    <property type="project" value="TreeGrafter"/>
</dbReference>
<feature type="coiled-coil region" evidence="4">
    <location>
        <begin position="376"/>
        <end position="418"/>
    </location>
</feature>
<evidence type="ECO:0000256" key="4">
    <source>
        <dbReference type="SAM" id="Coils"/>
    </source>
</evidence>
<evidence type="ECO:0000256" key="5">
    <source>
        <dbReference type="SAM" id="Phobius"/>
    </source>
</evidence>
<dbReference type="InterPro" id="IPR029787">
    <property type="entry name" value="Nucleotide_cyclase"/>
</dbReference>
<sequence length="599" mass="66870">MIRQVSCIFLLIFMSLAGLGSPPARAAPVAFQWLEAPADELSLEAVRALPPGRWNAFAAGEVFNRGFSEGSFWLKIEVPPEPANRVLEIGYPLLDEVSVHWVRDGELIQSYRTGDTLPFSSRPIYHRNFVFLVPSNTEPVTAFVRVQTQGAVQIPVEITPSARFLANEQLSYGWQTAFLGIVIAMALYNLFLFVIVRHPTYLWYVLFVVTTGLVQLNFHGLLFQWLWPQFPGLNRYFTAPAISLAIFFAVMFTLQILNVRLYSRTSYWALLWILAGAVVAFFYGLFGSYQTSIEVISVLAAVATPTAWVVGLVTWRRGQVLGGFYVLAWTPLLIGHLILALSKLGVMPRSVLTELVPQLGVALEVILLSFAMAYRINLERRKRQEAQEQALTIQRQANQTLELRVQERTGELERANEQLKAISLTDGLTHVANRRRFDEKLEDEWKRAQRHGHPLSLLLLDIDYFKRVNDELGHLVGDDCLTEVASLCAAEVQRSGDLLARYGGEEFSILLPGTPEEGAVQVAERIRQAIARTPVQSGERVAPVSLTISVGVATLVPDQDMEPQALIRQADEALYQAKESGRNRVRVARGFLAATAPGA</sequence>
<dbReference type="Pfam" id="PF07696">
    <property type="entry name" value="7TMR-DISMED2"/>
    <property type="match status" value="1"/>
</dbReference>
<keyword evidence="5" id="KW-0472">Membrane</keyword>
<comment type="caution">
    <text evidence="8">The sequence shown here is derived from an EMBL/GenBank/DDBJ whole genome shotgun (WGS) entry which is preliminary data.</text>
</comment>
<dbReference type="EMBL" id="LFBU01000002">
    <property type="protein sequence ID" value="KMQ72888.1"/>
    <property type="molecule type" value="Genomic_DNA"/>
</dbReference>
<gene>
    <name evidence="8" type="ORF">Msub_20083</name>
</gene>
<evidence type="ECO:0000313" key="9">
    <source>
        <dbReference type="Proteomes" id="UP000036102"/>
    </source>
</evidence>
<feature type="transmembrane region" description="Helical" evidence="5">
    <location>
        <begin position="269"/>
        <end position="289"/>
    </location>
</feature>
<reference evidence="8 9" key="1">
    <citation type="submission" date="2015-06" db="EMBL/GenBank/DDBJ databases">
        <title>Marinobacter subterrani, a genetically tractable neutrophilic iron-oxidizing strain isolated from the Soudan Iron Mine.</title>
        <authorList>
            <person name="Bonis B.M."/>
            <person name="Gralnick J.A."/>
        </authorList>
    </citation>
    <scope>NUCLEOTIDE SEQUENCE [LARGE SCALE GENOMIC DNA]</scope>
    <source>
        <strain evidence="8 9">JG233</strain>
    </source>
</reference>
<dbReference type="CDD" id="cd01949">
    <property type="entry name" value="GGDEF"/>
    <property type="match status" value="1"/>
</dbReference>
<evidence type="ECO:0000313" key="8">
    <source>
        <dbReference type="EMBL" id="KMQ72888.1"/>
    </source>
</evidence>
<organism evidence="8 9">
    <name type="scientific">Marinobacter subterrani</name>
    <dbReference type="NCBI Taxonomy" id="1658765"/>
    <lineage>
        <taxon>Bacteria</taxon>
        <taxon>Pseudomonadati</taxon>
        <taxon>Pseudomonadota</taxon>
        <taxon>Gammaproteobacteria</taxon>
        <taxon>Pseudomonadales</taxon>
        <taxon>Marinobacteraceae</taxon>
        <taxon>Marinobacter</taxon>
    </lineage>
</organism>
<keyword evidence="5" id="KW-1133">Transmembrane helix</keyword>
<dbReference type="PATRIC" id="fig|1658765.3.peg.3348"/>
<keyword evidence="9" id="KW-1185">Reference proteome</keyword>
<dbReference type="OrthoDB" id="5289013at2"/>
<dbReference type="GO" id="GO:0005886">
    <property type="term" value="C:plasma membrane"/>
    <property type="evidence" value="ECO:0007669"/>
    <property type="project" value="TreeGrafter"/>
</dbReference>
<keyword evidence="4" id="KW-0175">Coiled coil</keyword>
<feature type="transmembrane region" description="Helical" evidence="5">
    <location>
        <begin position="237"/>
        <end position="257"/>
    </location>
</feature>
<keyword evidence="5" id="KW-0812">Transmembrane</keyword>
<dbReference type="InterPro" id="IPR050469">
    <property type="entry name" value="Diguanylate_Cyclase"/>
</dbReference>
<dbReference type="RefSeq" id="WP_082146571.1">
    <property type="nucleotide sequence ID" value="NZ_LFBU01000002.1"/>
</dbReference>
<dbReference type="InterPro" id="IPR000160">
    <property type="entry name" value="GGDEF_dom"/>
</dbReference>
<feature type="transmembrane region" description="Helical" evidence="5">
    <location>
        <begin position="172"/>
        <end position="194"/>
    </location>
</feature>
<dbReference type="InterPro" id="IPR043128">
    <property type="entry name" value="Rev_trsase/Diguanyl_cyclase"/>
</dbReference>
<accession>A0A0J7J369</accession>
<dbReference type="Proteomes" id="UP000036102">
    <property type="component" value="Unassembled WGS sequence"/>
</dbReference>
<dbReference type="EC" id="2.7.7.65" evidence="2"/>
<dbReference type="GO" id="GO:0052621">
    <property type="term" value="F:diguanylate cyclase activity"/>
    <property type="evidence" value="ECO:0007669"/>
    <property type="project" value="UniProtKB-EC"/>
</dbReference>
<feature type="signal peptide" evidence="6">
    <location>
        <begin position="1"/>
        <end position="26"/>
    </location>
</feature>
<dbReference type="GO" id="GO:1902201">
    <property type="term" value="P:negative regulation of bacterial-type flagellum-dependent cell motility"/>
    <property type="evidence" value="ECO:0007669"/>
    <property type="project" value="TreeGrafter"/>
</dbReference>
<evidence type="ECO:0000256" key="3">
    <source>
        <dbReference type="ARBA" id="ARBA00034247"/>
    </source>
</evidence>
<dbReference type="PANTHER" id="PTHR45138:SF9">
    <property type="entry name" value="DIGUANYLATE CYCLASE DGCM-RELATED"/>
    <property type="match status" value="1"/>
</dbReference>
<comment type="catalytic activity">
    <reaction evidence="3">
        <text>2 GTP = 3',3'-c-di-GMP + 2 diphosphate</text>
        <dbReference type="Rhea" id="RHEA:24898"/>
        <dbReference type="ChEBI" id="CHEBI:33019"/>
        <dbReference type="ChEBI" id="CHEBI:37565"/>
        <dbReference type="ChEBI" id="CHEBI:58805"/>
        <dbReference type="EC" id="2.7.7.65"/>
    </reaction>
</comment>
<feature type="domain" description="GGDEF" evidence="7">
    <location>
        <begin position="453"/>
        <end position="590"/>
    </location>
</feature>
<dbReference type="SUPFAM" id="SSF55073">
    <property type="entry name" value="Nucleotide cyclase"/>
    <property type="match status" value="1"/>
</dbReference>
<feature type="transmembrane region" description="Helical" evidence="5">
    <location>
        <begin position="295"/>
        <end position="315"/>
    </location>
</feature>
<evidence type="ECO:0000256" key="6">
    <source>
        <dbReference type="SAM" id="SignalP"/>
    </source>
</evidence>
<dbReference type="AlphaFoldDB" id="A0A0J7J369"/>
<name>A0A0J7J369_9GAMM</name>
<dbReference type="SMART" id="SM00267">
    <property type="entry name" value="GGDEF"/>
    <property type="match status" value="1"/>
</dbReference>
<dbReference type="FunFam" id="3.30.70.270:FF:000001">
    <property type="entry name" value="Diguanylate cyclase domain protein"/>
    <property type="match status" value="1"/>
</dbReference>
<feature type="transmembrane region" description="Helical" evidence="5">
    <location>
        <begin position="355"/>
        <end position="374"/>
    </location>
</feature>
<dbReference type="Gene3D" id="3.30.70.270">
    <property type="match status" value="1"/>
</dbReference>
<comment type="cofactor">
    <cofactor evidence="1">
        <name>Mg(2+)</name>
        <dbReference type="ChEBI" id="CHEBI:18420"/>
    </cofactor>
</comment>
<dbReference type="InterPro" id="IPR011623">
    <property type="entry name" value="7TMR_DISM_rcpt_extracell_dom1"/>
</dbReference>